<evidence type="ECO:0000256" key="8">
    <source>
        <dbReference type="SAM" id="MobiDB-lite"/>
    </source>
</evidence>
<feature type="transmembrane region" description="Helical" evidence="7">
    <location>
        <begin position="37"/>
        <end position="61"/>
    </location>
</feature>
<evidence type="ECO:0000256" key="2">
    <source>
        <dbReference type="ARBA" id="ARBA00006840"/>
    </source>
</evidence>
<feature type="transmembrane region" description="Helical" evidence="7">
    <location>
        <begin position="81"/>
        <end position="102"/>
    </location>
</feature>
<feature type="transmembrane region" description="Helical" evidence="7">
    <location>
        <begin position="109"/>
        <end position="133"/>
    </location>
</feature>
<evidence type="ECO:0000256" key="5">
    <source>
        <dbReference type="ARBA" id="ARBA00023136"/>
    </source>
</evidence>
<dbReference type="EMBL" id="AMQN01007378">
    <property type="status" value="NOT_ANNOTATED_CDS"/>
    <property type="molecule type" value="Genomic_DNA"/>
</dbReference>
<evidence type="ECO:0000256" key="1">
    <source>
        <dbReference type="ARBA" id="ARBA00004141"/>
    </source>
</evidence>
<feature type="transmembrane region" description="Helical" evidence="7">
    <location>
        <begin position="251"/>
        <end position="273"/>
    </location>
</feature>
<dbReference type="OMA" id="TAYSCNK"/>
<accession>R7URJ2</accession>
<dbReference type="SUPFAM" id="SSF48652">
    <property type="entry name" value="Tetraspanin"/>
    <property type="match status" value="1"/>
</dbReference>
<evidence type="ECO:0000256" key="4">
    <source>
        <dbReference type="ARBA" id="ARBA00022989"/>
    </source>
</evidence>
<sequence>MTSSDQQPLTKKDKKDHKVVASEPLPKRRLCNGYCCFKLLVVLYGLLYFAIGVLLLSVGLWVASVKRDFSSVNDALASPSILMMVVGILIVATALIGIIGALREHLNCLRVFLGIVIIIFILQVIIGILAFVYREETVTMVSSQLNFAVEEYHTDEDLGHAVDRIQEKLKCCGLDGPQTWERNEFYSCSTPDADSAYTCSVPDSCCMKVREDCGLGARRNSSLAEMRRRRIYTIGCTDLFRSWLAWHLNTLGPIALSFAIVHILGIFVVYWFITKMEDRRHLFKYRQRYFES</sequence>
<protein>
    <recommendedName>
        <fullName evidence="7">Tetraspanin</fullName>
    </recommendedName>
</protein>
<dbReference type="InterPro" id="IPR018499">
    <property type="entry name" value="Tetraspanin/Peripherin"/>
</dbReference>
<dbReference type="InterPro" id="IPR008952">
    <property type="entry name" value="Tetraspanin_EC2_sf"/>
</dbReference>
<reference evidence="9 11" key="2">
    <citation type="journal article" date="2013" name="Nature">
        <title>Insights into bilaterian evolution from three spiralian genomes.</title>
        <authorList>
            <person name="Simakov O."/>
            <person name="Marletaz F."/>
            <person name="Cho S.J."/>
            <person name="Edsinger-Gonzales E."/>
            <person name="Havlak P."/>
            <person name="Hellsten U."/>
            <person name="Kuo D.H."/>
            <person name="Larsson T."/>
            <person name="Lv J."/>
            <person name="Arendt D."/>
            <person name="Savage R."/>
            <person name="Osoegawa K."/>
            <person name="de Jong P."/>
            <person name="Grimwood J."/>
            <person name="Chapman J.A."/>
            <person name="Shapiro H."/>
            <person name="Aerts A."/>
            <person name="Otillar R.P."/>
            <person name="Terry A.Y."/>
            <person name="Boore J.L."/>
            <person name="Grigoriev I.V."/>
            <person name="Lindberg D.R."/>
            <person name="Seaver E.C."/>
            <person name="Weisblat D.A."/>
            <person name="Putnam N.H."/>
            <person name="Rokhsar D.S."/>
        </authorList>
    </citation>
    <scope>NUCLEOTIDE SEQUENCE</scope>
    <source>
        <strain evidence="9 11">I ESC-2004</strain>
    </source>
</reference>
<evidence type="ECO:0000256" key="7">
    <source>
        <dbReference type="RuleBase" id="RU361218"/>
    </source>
</evidence>
<organism evidence="9">
    <name type="scientific">Capitella teleta</name>
    <name type="common">Polychaete worm</name>
    <dbReference type="NCBI Taxonomy" id="283909"/>
    <lineage>
        <taxon>Eukaryota</taxon>
        <taxon>Metazoa</taxon>
        <taxon>Spiralia</taxon>
        <taxon>Lophotrochozoa</taxon>
        <taxon>Annelida</taxon>
        <taxon>Polychaeta</taxon>
        <taxon>Sedentaria</taxon>
        <taxon>Scolecida</taxon>
        <taxon>Capitellidae</taxon>
        <taxon>Capitella</taxon>
    </lineage>
</organism>
<reference evidence="10" key="3">
    <citation type="submission" date="2015-06" db="UniProtKB">
        <authorList>
            <consortium name="EnsemblMetazoa"/>
        </authorList>
    </citation>
    <scope>IDENTIFICATION</scope>
</reference>
<dbReference type="InterPro" id="IPR000301">
    <property type="entry name" value="Tetraspanin_animals"/>
</dbReference>
<feature type="disulfide bond" evidence="6">
    <location>
        <begin position="171"/>
        <end position="199"/>
    </location>
</feature>
<keyword evidence="4 7" id="KW-1133">Transmembrane helix</keyword>
<dbReference type="EnsemblMetazoa" id="CapteT166734">
    <property type="protein sequence ID" value="CapteP166734"/>
    <property type="gene ID" value="CapteG166734"/>
</dbReference>
<dbReference type="Gene3D" id="1.10.1450.10">
    <property type="entry name" value="Tetraspanin"/>
    <property type="match status" value="1"/>
</dbReference>
<dbReference type="PIRSF" id="PIRSF002419">
    <property type="entry name" value="Tetraspanin"/>
    <property type="match status" value="1"/>
</dbReference>
<dbReference type="OrthoDB" id="9993879at2759"/>
<keyword evidence="6" id="KW-1015">Disulfide bond</keyword>
<dbReference type="EMBL" id="KB300556">
    <property type="protein sequence ID" value="ELU06527.1"/>
    <property type="molecule type" value="Genomic_DNA"/>
</dbReference>
<dbReference type="STRING" id="283909.R7URJ2"/>
<dbReference type="HOGENOM" id="CLU_055524_0_0_1"/>
<evidence type="ECO:0000256" key="6">
    <source>
        <dbReference type="PIRSR" id="PIRSR002419-1"/>
    </source>
</evidence>
<keyword evidence="3 7" id="KW-0812">Transmembrane</keyword>
<keyword evidence="5 7" id="KW-0472">Membrane</keyword>
<feature type="region of interest" description="Disordered" evidence="8">
    <location>
        <begin position="1"/>
        <end position="20"/>
    </location>
</feature>
<proteinExistence type="inferred from homology"/>
<dbReference type="PRINTS" id="PR00259">
    <property type="entry name" value="TMFOUR"/>
</dbReference>
<feature type="disulfide bond" evidence="6">
    <location>
        <begin position="172"/>
        <end position="188"/>
    </location>
</feature>
<evidence type="ECO:0000313" key="9">
    <source>
        <dbReference type="EMBL" id="ELU06527.1"/>
    </source>
</evidence>
<name>R7URJ2_CAPTE</name>
<dbReference type="PANTHER" id="PTHR19282">
    <property type="entry name" value="TETRASPANIN"/>
    <property type="match status" value="1"/>
</dbReference>
<evidence type="ECO:0000313" key="11">
    <source>
        <dbReference type="Proteomes" id="UP000014760"/>
    </source>
</evidence>
<evidence type="ECO:0000313" key="10">
    <source>
        <dbReference type="EnsemblMetazoa" id="CapteP166734"/>
    </source>
</evidence>
<dbReference type="Proteomes" id="UP000014760">
    <property type="component" value="Unassembled WGS sequence"/>
</dbReference>
<dbReference type="PANTHER" id="PTHR19282:SF544">
    <property type="entry name" value="TETRASPANIN"/>
    <property type="match status" value="1"/>
</dbReference>
<comment type="subcellular location">
    <subcellularLocation>
        <location evidence="1 7">Membrane</location>
        <topology evidence="1 7">Multi-pass membrane protein</topology>
    </subcellularLocation>
</comment>
<evidence type="ECO:0000256" key="3">
    <source>
        <dbReference type="ARBA" id="ARBA00022692"/>
    </source>
</evidence>
<dbReference type="Pfam" id="PF00335">
    <property type="entry name" value="Tetraspanin"/>
    <property type="match status" value="1"/>
</dbReference>
<gene>
    <name evidence="9" type="ORF">CAPTEDRAFT_166734</name>
</gene>
<reference evidence="11" key="1">
    <citation type="submission" date="2012-12" db="EMBL/GenBank/DDBJ databases">
        <authorList>
            <person name="Hellsten U."/>
            <person name="Grimwood J."/>
            <person name="Chapman J.A."/>
            <person name="Shapiro H."/>
            <person name="Aerts A."/>
            <person name="Otillar R.P."/>
            <person name="Terry A.Y."/>
            <person name="Boore J.L."/>
            <person name="Simakov O."/>
            <person name="Marletaz F."/>
            <person name="Cho S.-J."/>
            <person name="Edsinger-Gonzales E."/>
            <person name="Havlak P."/>
            <person name="Kuo D.-H."/>
            <person name="Larsson T."/>
            <person name="Lv J."/>
            <person name="Arendt D."/>
            <person name="Savage R."/>
            <person name="Osoegawa K."/>
            <person name="de Jong P."/>
            <person name="Lindberg D.R."/>
            <person name="Seaver E.C."/>
            <person name="Weisblat D.A."/>
            <person name="Putnam N.H."/>
            <person name="Grigoriev I.V."/>
            <person name="Rokhsar D.S."/>
        </authorList>
    </citation>
    <scope>NUCLEOTIDE SEQUENCE</scope>
    <source>
        <strain evidence="11">I ESC-2004</strain>
    </source>
</reference>
<dbReference type="AlphaFoldDB" id="R7URJ2"/>
<feature type="compositionally biased region" description="Basic and acidic residues" evidence="8">
    <location>
        <begin position="10"/>
        <end position="20"/>
    </location>
</feature>
<dbReference type="GO" id="GO:0005886">
    <property type="term" value="C:plasma membrane"/>
    <property type="evidence" value="ECO:0007669"/>
    <property type="project" value="TreeGrafter"/>
</dbReference>
<comment type="similarity">
    <text evidence="2 7">Belongs to the tetraspanin (TM4SF) family.</text>
</comment>
<keyword evidence="11" id="KW-1185">Reference proteome</keyword>